<accession>G0WF64</accession>
<feature type="region of interest" description="Disordered" evidence="1">
    <location>
        <begin position="315"/>
        <end position="337"/>
    </location>
</feature>
<dbReference type="Pfam" id="PF13540">
    <property type="entry name" value="RCC1_2"/>
    <property type="match status" value="1"/>
</dbReference>
<dbReference type="Proteomes" id="UP000000689">
    <property type="component" value="Chromosome 8"/>
</dbReference>
<dbReference type="GeneID" id="11495956"/>
<dbReference type="GO" id="GO:0005085">
    <property type="term" value="F:guanyl-nucleotide exchange factor activity"/>
    <property type="evidence" value="ECO:0007669"/>
    <property type="project" value="TreeGrafter"/>
</dbReference>
<dbReference type="EMBL" id="HE580274">
    <property type="protein sequence ID" value="CCD26425.1"/>
    <property type="molecule type" value="Genomic_DNA"/>
</dbReference>
<protein>
    <recommendedName>
        <fullName evidence="4">Protein ATS1</fullName>
    </recommendedName>
</protein>
<keyword evidence="3" id="KW-1185">Reference proteome</keyword>
<feature type="compositionally biased region" description="Low complexity" evidence="1">
    <location>
        <begin position="317"/>
        <end position="334"/>
    </location>
</feature>
<dbReference type="InterPro" id="IPR009091">
    <property type="entry name" value="RCC1/BLIP-II"/>
</dbReference>
<dbReference type="STRING" id="1071378.G0WF64"/>
<dbReference type="GO" id="GO:0005737">
    <property type="term" value="C:cytoplasm"/>
    <property type="evidence" value="ECO:0007669"/>
    <property type="project" value="EnsemblFungi"/>
</dbReference>
<proteinExistence type="predicted"/>
<sequence length="372" mass="41013">MYSTPTYTGPARLKKIVCGGNHTILVRDDGVCFGCGDNANGQLLDPSTYDGDDDDNILKGWHALNGVDNPFADIVCGWEFTVMVDHQNNVFSRGVGLKGELGLGDDLLQSNTFRKVIGLEIARKAEVKLASSFQNCAVLVNEKDVNGEYTSIVYGWGSNIKCQLFKPRVSKSVTKPVIIHSIKTRDYNKTIDYVCMGKDFMLFVNKEGRITGTRGSIPKTFHWEEDWIDEKDLIVRCMWSSIHILQKRATPEGYDKITSYGYGGFGQIFDMQGKLAHNMKVKDFNIGSEHGILVLDDDNKVACWGWGEHGNCGPPIAAEGTTSTSARTSTTRGEPASMINDAWPLNTVMPGFPTGCEVRVFGGCANTWVLVQ</sequence>
<dbReference type="eggNOG" id="KOG1426">
    <property type="taxonomic scope" value="Eukaryota"/>
</dbReference>
<evidence type="ECO:0000313" key="2">
    <source>
        <dbReference type="EMBL" id="CCD26425.1"/>
    </source>
</evidence>
<evidence type="ECO:0008006" key="4">
    <source>
        <dbReference type="Google" id="ProtNLM"/>
    </source>
</evidence>
<dbReference type="PANTHER" id="PTHR45982">
    <property type="entry name" value="REGULATOR OF CHROMOSOME CONDENSATION"/>
    <property type="match status" value="1"/>
</dbReference>
<reference evidence="2 3" key="1">
    <citation type="journal article" date="2011" name="Proc. Natl. Acad. Sci. U.S.A.">
        <title>Evolutionary erosion of yeast sex chromosomes by mating-type switching accidents.</title>
        <authorList>
            <person name="Gordon J.L."/>
            <person name="Armisen D."/>
            <person name="Proux-Wera E."/>
            <person name="Oheigeartaigh S.S."/>
            <person name="Byrne K.P."/>
            <person name="Wolfe K.H."/>
        </authorList>
    </citation>
    <scope>NUCLEOTIDE SEQUENCE [LARGE SCALE GENOMIC DNA]</scope>
    <source>
        <strain evidence="3">ATCC 10597 / BCRC 20456 / CBS 421 / NBRC 0211 / NRRL Y-12639</strain>
    </source>
</reference>
<dbReference type="AlphaFoldDB" id="G0WF64"/>
<evidence type="ECO:0000256" key="1">
    <source>
        <dbReference type="SAM" id="MobiDB-lite"/>
    </source>
</evidence>
<organism evidence="2 3">
    <name type="scientific">Naumovozyma dairenensis (strain ATCC 10597 / BCRC 20456 / CBS 421 / NBRC 0211 / NRRL Y-12639)</name>
    <name type="common">Saccharomyces dairenensis</name>
    <dbReference type="NCBI Taxonomy" id="1071378"/>
    <lineage>
        <taxon>Eukaryota</taxon>
        <taxon>Fungi</taxon>
        <taxon>Dikarya</taxon>
        <taxon>Ascomycota</taxon>
        <taxon>Saccharomycotina</taxon>
        <taxon>Saccharomycetes</taxon>
        <taxon>Saccharomycetales</taxon>
        <taxon>Saccharomycetaceae</taxon>
        <taxon>Naumovozyma</taxon>
    </lineage>
</organism>
<gene>
    <name evidence="2" type="primary">NDAI0H02510</name>
    <name evidence="2" type="ordered locus">NDAI_0H02510</name>
</gene>
<dbReference type="OrthoDB" id="5370059at2759"/>
<evidence type="ECO:0000313" key="3">
    <source>
        <dbReference type="Proteomes" id="UP000000689"/>
    </source>
</evidence>
<dbReference type="GO" id="GO:0017183">
    <property type="term" value="P:protein histidyl modification to diphthamide"/>
    <property type="evidence" value="ECO:0007669"/>
    <property type="project" value="EnsemblFungi"/>
</dbReference>
<dbReference type="HOGENOM" id="CLU_005210_0_0_1"/>
<dbReference type="InterPro" id="IPR051553">
    <property type="entry name" value="Ran_GTPase-activating"/>
</dbReference>
<dbReference type="PANTHER" id="PTHR45982:SF1">
    <property type="entry name" value="REGULATOR OF CHROMOSOME CONDENSATION"/>
    <property type="match status" value="1"/>
</dbReference>
<dbReference type="OMA" id="GWGANTK"/>
<dbReference type="Gene3D" id="2.130.10.30">
    <property type="entry name" value="Regulator of chromosome condensation 1/beta-lactamase-inhibitor protein II"/>
    <property type="match status" value="2"/>
</dbReference>
<dbReference type="KEGG" id="ndi:NDAI_0H02510"/>
<dbReference type="GO" id="GO:0002098">
    <property type="term" value="P:tRNA wobble uridine modification"/>
    <property type="evidence" value="ECO:0007669"/>
    <property type="project" value="EnsemblFungi"/>
</dbReference>
<dbReference type="RefSeq" id="XP_003671668.1">
    <property type="nucleotide sequence ID" value="XM_003671620.1"/>
</dbReference>
<dbReference type="SUPFAM" id="SSF50985">
    <property type="entry name" value="RCC1/BLIP-II"/>
    <property type="match status" value="1"/>
</dbReference>
<name>G0WF64_NAUDC</name>